<dbReference type="AlphaFoldDB" id="A0A516GLH3"/>
<dbReference type="KEGG" id="dpm:FNV33_06080"/>
<dbReference type="InterPro" id="IPR030934">
    <property type="entry name" value="Intein_C"/>
</dbReference>
<dbReference type="Proteomes" id="UP000315953">
    <property type="component" value="Chromosome"/>
</dbReference>
<dbReference type="EMBL" id="CP041626">
    <property type="protein sequence ID" value="QDO92381.1"/>
    <property type="molecule type" value="Genomic_DNA"/>
</dbReference>
<sequence length="26" mass="3097">METFDITVLDFSPHFYHNGRKVNISE</sequence>
<evidence type="ECO:0000313" key="1">
    <source>
        <dbReference type="EMBL" id="QDO92381.1"/>
    </source>
</evidence>
<evidence type="ECO:0000313" key="2">
    <source>
        <dbReference type="Proteomes" id="UP000315953"/>
    </source>
</evidence>
<name>A0A516GLH3_9LACT</name>
<accession>A0A516GLH3</accession>
<proteinExistence type="predicted"/>
<dbReference type="NCBIfam" id="TIGR01443">
    <property type="entry name" value="intein_Cterm"/>
    <property type="match status" value="1"/>
</dbReference>
<organism evidence="1 2">
    <name type="scientific">Dolosigranulum pigrum</name>
    <dbReference type="NCBI Taxonomy" id="29394"/>
    <lineage>
        <taxon>Bacteria</taxon>
        <taxon>Bacillati</taxon>
        <taxon>Bacillota</taxon>
        <taxon>Bacilli</taxon>
        <taxon>Lactobacillales</taxon>
        <taxon>Carnobacteriaceae</taxon>
        <taxon>Dolosigranulum</taxon>
    </lineage>
</organism>
<reference evidence="1 2" key="1">
    <citation type="submission" date="2019-07" db="EMBL/GenBank/DDBJ databases">
        <title>Genome assembly of a nasal isolate of Dolosigranulum pigrum from a chronic sinusitis patient.</title>
        <authorList>
            <person name="Baig S."/>
            <person name="Overballe-Petersen S."/>
            <person name="Kaspar U."/>
            <person name="Rendboe A."/>
            <person name="de Man T."/>
            <person name="Liu C."/>
            <person name="Price L.B."/>
            <person name="Stegger M."/>
            <person name="Becker K."/>
            <person name="Skytt Andersen P."/>
        </authorList>
    </citation>
    <scope>NUCLEOTIDE SEQUENCE [LARGE SCALE GENOMIC DNA]</scope>
    <source>
        <strain evidence="1 2">83VPs-KB5</strain>
    </source>
</reference>
<protein>
    <submittedName>
        <fullName evidence="1">Uncharacterized protein</fullName>
    </submittedName>
</protein>
<gene>
    <name evidence="1" type="ORF">FNV33_06080</name>
</gene>